<evidence type="ECO:0000256" key="2">
    <source>
        <dbReference type="SAM" id="MobiDB-lite"/>
    </source>
</evidence>
<protein>
    <recommendedName>
        <fullName evidence="3">Serine hydrolase domain-containing protein</fullName>
    </recommendedName>
</protein>
<dbReference type="Proteomes" id="UP000234275">
    <property type="component" value="Unassembled WGS sequence"/>
</dbReference>
<dbReference type="OrthoDB" id="414698at2759"/>
<keyword evidence="1" id="KW-0378">Hydrolase</keyword>
<feature type="compositionally biased region" description="Low complexity" evidence="2">
    <location>
        <begin position="160"/>
        <end position="172"/>
    </location>
</feature>
<feature type="region of interest" description="Disordered" evidence="2">
    <location>
        <begin position="159"/>
        <end position="178"/>
    </location>
</feature>
<feature type="domain" description="Serine hydrolase" evidence="3">
    <location>
        <begin position="2"/>
        <end position="228"/>
    </location>
</feature>
<dbReference type="InterPro" id="IPR029058">
    <property type="entry name" value="AB_hydrolase_fold"/>
</dbReference>
<evidence type="ECO:0000313" key="4">
    <source>
        <dbReference type="EMBL" id="PLB50765.1"/>
    </source>
</evidence>
<dbReference type="RefSeq" id="XP_024706067.1">
    <property type="nucleotide sequence ID" value="XM_024852197.1"/>
</dbReference>
<dbReference type="SUPFAM" id="SSF53474">
    <property type="entry name" value="alpha/beta-Hydrolases"/>
    <property type="match status" value="1"/>
</dbReference>
<sequence length="247" mass="26141">MRFLCLHGQGTSSDVLKTQLASLRNHLDQRARHEYDFVDGAVLWPPARGIREVFGDEVESFSYFDEGADSIRAAVVDLAANVEAQGPFDGVIGFSQGAVLAATLILAQQTHGSSLGLRRNASPSAPPDPPFRCAVFLCGGLPFDWAALERGTVELIRPFSSSSSSSGGSSSGARPAECPPVMDLPVVNCWADHDDDYPGMGPPLSQLCASDKNRPVVHTVGHAVPAEGKELMALVEAVQATLDDVGN</sequence>
<dbReference type="GO" id="GO:0019748">
    <property type="term" value="P:secondary metabolic process"/>
    <property type="evidence" value="ECO:0007669"/>
    <property type="project" value="TreeGrafter"/>
</dbReference>
<evidence type="ECO:0000313" key="5">
    <source>
        <dbReference type="Proteomes" id="UP000234275"/>
    </source>
</evidence>
<evidence type="ECO:0000256" key="1">
    <source>
        <dbReference type="ARBA" id="ARBA00022801"/>
    </source>
</evidence>
<comment type="caution">
    <text evidence="4">The sequence shown here is derived from an EMBL/GenBank/DDBJ whole genome shotgun (WGS) entry which is preliminary data.</text>
</comment>
<evidence type="ECO:0000259" key="3">
    <source>
        <dbReference type="Pfam" id="PF03959"/>
    </source>
</evidence>
<dbReference type="InterPro" id="IPR050593">
    <property type="entry name" value="LovG"/>
</dbReference>
<dbReference type="AlphaFoldDB" id="A0A2I2GD20"/>
<keyword evidence="5" id="KW-1185">Reference proteome</keyword>
<gene>
    <name evidence="4" type="ORF">P170DRAFT_463876</name>
</gene>
<dbReference type="EMBL" id="MSFO01000003">
    <property type="protein sequence ID" value="PLB50765.1"/>
    <property type="molecule type" value="Genomic_DNA"/>
</dbReference>
<name>A0A2I2GD20_9EURO</name>
<dbReference type="GeneID" id="36559895"/>
<accession>A0A2I2GD20</accession>
<dbReference type="Gene3D" id="3.40.50.1820">
    <property type="entry name" value="alpha/beta hydrolase"/>
    <property type="match status" value="1"/>
</dbReference>
<dbReference type="Pfam" id="PF03959">
    <property type="entry name" value="FSH1"/>
    <property type="match status" value="1"/>
</dbReference>
<proteinExistence type="predicted"/>
<dbReference type="PANTHER" id="PTHR48070:SF7">
    <property type="entry name" value="SERINE HYDROLASE FSH DOMAIN-CONTAINING PROTEIN-RELATED"/>
    <property type="match status" value="1"/>
</dbReference>
<reference evidence="4 5" key="1">
    <citation type="submission" date="2016-12" db="EMBL/GenBank/DDBJ databases">
        <title>The genomes of Aspergillus section Nigri reveals drivers in fungal speciation.</title>
        <authorList>
            <consortium name="DOE Joint Genome Institute"/>
            <person name="Vesth T.C."/>
            <person name="Nybo J."/>
            <person name="Theobald S."/>
            <person name="Brandl J."/>
            <person name="Frisvad J.C."/>
            <person name="Nielsen K.F."/>
            <person name="Lyhne E.K."/>
            <person name="Kogle M.E."/>
            <person name="Kuo A."/>
            <person name="Riley R."/>
            <person name="Clum A."/>
            <person name="Nolan M."/>
            <person name="Lipzen A."/>
            <person name="Salamov A."/>
            <person name="Henrissat B."/>
            <person name="Wiebenga A."/>
            <person name="De Vries R.P."/>
            <person name="Grigoriev I.V."/>
            <person name="Mortensen U.H."/>
            <person name="Andersen M.R."/>
            <person name="Baker S.E."/>
        </authorList>
    </citation>
    <scope>NUCLEOTIDE SEQUENCE [LARGE SCALE GENOMIC DNA]</scope>
    <source>
        <strain evidence="4 5">IBT 23096</strain>
    </source>
</reference>
<dbReference type="GO" id="GO:0016787">
    <property type="term" value="F:hydrolase activity"/>
    <property type="evidence" value="ECO:0007669"/>
    <property type="project" value="UniProtKB-KW"/>
</dbReference>
<dbReference type="GO" id="GO:0005737">
    <property type="term" value="C:cytoplasm"/>
    <property type="evidence" value="ECO:0007669"/>
    <property type="project" value="TreeGrafter"/>
</dbReference>
<dbReference type="PANTHER" id="PTHR48070">
    <property type="entry name" value="ESTERASE OVCA2"/>
    <property type="match status" value="1"/>
</dbReference>
<organism evidence="4 5">
    <name type="scientific">Aspergillus steynii IBT 23096</name>
    <dbReference type="NCBI Taxonomy" id="1392250"/>
    <lineage>
        <taxon>Eukaryota</taxon>
        <taxon>Fungi</taxon>
        <taxon>Dikarya</taxon>
        <taxon>Ascomycota</taxon>
        <taxon>Pezizomycotina</taxon>
        <taxon>Eurotiomycetes</taxon>
        <taxon>Eurotiomycetidae</taxon>
        <taxon>Eurotiales</taxon>
        <taxon>Aspergillaceae</taxon>
        <taxon>Aspergillus</taxon>
        <taxon>Aspergillus subgen. Circumdati</taxon>
    </lineage>
</organism>
<dbReference type="InterPro" id="IPR005645">
    <property type="entry name" value="FSH-like_dom"/>
</dbReference>
<dbReference type="GO" id="GO:0005634">
    <property type="term" value="C:nucleus"/>
    <property type="evidence" value="ECO:0007669"/>
    <property type="project" value="TreeGrafter"/>
</dbReference>
<dbReference type="VEuPathDB" id="FungiDB:P170DRAFT_463876"/>